<keyword evidence="2" id="KW-1185">Reference proteome</keyword>
<organism evidence="1 2">
    <name type="scientific">Flavobacterium davisii</name>
    <dbReference type="NCBI Taxonomy" id="2906077"/>
    <lineage>
        <taxon>Bacteria</taxon>
        <taxon>Pseudomonadati</taxon>
        <taxon>Bacteroidota</taxon>
        <taxon>Flavobacteriia</taxon>
        <taxon>Flavobacteriales</taxon>
        <taxon>Flavobacteriaceae</taxon>
        <taxon>Flavobacterium</taxon>
    </lineage>
</organism>
<reference evidence="1 2" key="1">
    <citation type="submission" date="2024-02" db="EMBL/GenBank/DDBJ databases">
        <title>Comparative Genomic Analysis of Flavobacterium Species Causing Columnaris Disease of Freshwater Fish in Thailand: Insights into Virulence and Resistance Mechanisms.</title>
        <authorList>
            <person name="Nguyen D."/>
            <person name="Chokmangmeepisarn P."/>
            <person name="Khianchaikhan K."/>
            <person name="Morishita M."/>
            <person name="Bunnoy A."/>
            <person name="Rodkhum C."/>
        </authorList>
    </citation>
    <scope>NUCLEOTIDE SEQUENCE [LARGE SCALE GENOMIC DNA]</scope>
    <source>
        <strain evidence="1 2">KCRT2007</strain>
    </source>
</reference>
<accession>A0ABW8PPK0</accession>
<proteinExistence type="predicted"/>
<evidence type="ECO:0000313" key="1">
    <source>
        <dbReference type="EMBL" id="MFK7049906.1"/>
    </source>
</evidence>
<dbReference type="RefSeq" id="WP_405322677.1">
    <property type="nucleotide sequence ID" value="NZ_JAZGZR010000018.1"/>
</dbReference>
<name>A0ABW8PPK0_9FLAO</name>
<evidence type="ECO:0000313" key="2">
    <source>
        <dbReference type="Proteomes" id="UP001621813"/>
    </source>
</evidence>
<sequence length="62" mass="7410">MKDFIIILKDKIKTLRNEIQSIDYSSSDCNLKITKFEQNRILELRSKIQVLNQIIIEIEKPF</sequence>
<comment type="caution">
    <text evidence="1">The sequence shown here is derived from an EMBL/GenBank/DDBJ whole genome shotgun (WGS) entry which is preliminary data.</text>
</comment>
<protein>
    <submittedName>
        <fullName evidence="1">Uncharacterized protein</fullName>
    </submittedName>
</protein>
<dbReference type="EMBL" id="JAZGZR010000018">
    <property type="protein sequence ID" value="MFK7049906.1"/>
    <property type="molecule type" value="Genomic_DNA"/>
</dbReference>
<gene>
    <name evidence="1" type="ORF">V3Q77_08390</name>
</gene>
<dbReference type="Proteomes" id="UP001621813">
    <property type="component" value="Unassembled WGS sequence"/>
</dbReference>